<proteinExistence type="predicted"/>
<dbReference type="InParanoid" id="A0A4S2N191"/>
<evidence type="ECO:0000313" key="2">
    <source>
        <dbReference type="Proteomes" id="UP000298138"/>
    </source>
</evidence>
<gene>
    <name evidence="1" type="ORF">EX30DRAFT_141265</name>
</gene>
<evidence type="ECO:0008006" key="3">
    <source>
        <dbReference type="Google" id="ProtNLM"/>
    </source>
</evidence>
<keyword evidence="2" id="KW-1185">Reference proteome</keyword>
<dbReference type="EMBL" id="ML220114">
    <property type="protein sequence ID" value="TGZ82807.1"/>
    <property type="molecule type" value="Genomic_DNA"/>
</dbReference>
<dbReference type="InterPro" id="IPR036866">
    <property type="entry name" value="RibonucZ/Hydroxyglut_hydro"/>
</dbReference>
<protein>
    <recommendedName>
        <fullName evidence="3">Metallo-beta-lactamase domain-containing protein</fullName>
    </recommendedName>
</protein>
<sequence length="261" mass="29791">MSRYDPNKTMVIRTVAPGLTLFSMPFLRFNRIKFGIRATAIKLTSGNLAIFSPVPWTNEIGRTITTLGGNVNYLIAPDIEHHLSLGAWKKEYPNAMVIGPEGLREKRAKQGNEDVPIDIIYTKQGKRDVKLPEELARDVEIEYMDGHGNKEICLFHKSTRTLIAADVIFNLPPKVQWSKVEHDQTGWFWNKLANLFTTTQGKGQQRFVWYALARDKPSVAQSARIISAWDFDRLIPAHGDVIETGGKEVFNRMYGWLMERM</sequence>
<dbReference type="Proteomes" id="UP000298138">
    <property type="component" value="Unassembled WGS sequence"/>
</dbReference>
<dbReference type="PANTHER" id="PTHR33835:SF1">
    <property type="entry name" value="METALLO-BETA-LACTAMASE DOMAIN-CONTAINING PROTEIN"/>
    <property type="match status" value="1"/>
</dbReference>
<organism evidence="1 2">
    <name type="scientific">Ascodesmis nigricans</name>
    <dbReference type="NCBI Taxonomy" id="341454"/>
    <lineage>
        <taxon>Eukaryota</taxon>
        <taxon>Fungi</taxon>
        <taxon>Dikarya</taxon>
        <taxon>Ascomycota</taxon>
        <taxon>Pezizomycotina</taxon>
        <taxon>Pezizomycetes</taxon>
        <taxon>Pezizales</taxon>
        <taxon>Ascodesmidaceae</taxon>
        <taxon>Ascodesmis</taxon>
    </lineage>
</organism>
<name>A0A4S2N191_9PEZI</name>
<dbReference type="PANTHER" id="PTHR33835">
    <property type="entry name" value="YALI0C07656P"/>
    <property type="match status" value="1"/>
</dbReference>
<dbReference type="InterPro" id="IPR025638">
    <property type="entry name" value="DUF4336"/>
</dbReference>
<dbReference type="Gene3D" id="3.60.15.10">
    <property type="entry name" value="Ribonuclease Z/Hydroxyacylglutathione hydrolase-like"/>
    <property type="match status" value="1"/>
</dbReference>
<dbReference type="Pfam" id="PF14234">
    <property type="entry name" value="DUF4336"/>
    <property type="match status" value="1"/>
</dbReference>
<dbReference type="AlphaFoldDB" id="A0A4S2N191"/>
<dbReference type="SUPFAM" id="SSF56281">
    <property type="entry name" value="Metallo-hydrolase/oxidoreductase"/>
    <property type="match status" value="1"/>
</dbReference>
<evidence type="ECO:0000313" key="1">
    <source>
        <dbReference type="EMBL" id="TGZ82807.1"/>
    </source>
</evidence>
<reference evidence="1 2" key="1">
    <citation type="submission" date="2019-04" db="EMBL/GenBank/DDBJ databases">
        <title>Comparative genomics and transcriptomics to analyze fruiting body development in filamentous ascomycetes.</title>
        <authorList>
            <consortium name="DOE Joint Genome Institute"/>
            <person name="Lutkenhaus R."/>
            <person name="Traeger S."/>
            <person name="Breuer J."/>
            <person name="Kuo A."/>
            <person name="Lipzen A."/>
            <person name="Pangilinan J."/>
            <person name="Dilworth D."/>
            <person name="Sandor L."/>
            <person name="Poggeler S."/>
            <person name="Barry K."/>
            <person name="Grigoriev I.V."/>
            <person name="Nowrousian M."/>
        </authorList>
    </citation>
    <scope>NUCLEOTIDE SEQUENCE [LARGE SCALE GENOMIC DNA]</scope>
    <source>
        <strain evidence="1 2">CBS 389.68</strain>
    </source>
</reference>
<dbReference type="OrthoDB" id="421671at2759"/>
<accession>A0A4S2N191</accession>